<gene>
    <name evidence="1" type="ORF">ATK86_3322</name>
</gene>
<dbReference type="SUPFAM" id="SSF47413">
    <property type="entry name" value="lambda repressor-like DNA-binding domains"/>
    <property type="match status" value="1"/>
</dbReference>
<dbReference type="AlphaFoldDB" id="A0A2N3VBC9"/>
<evidence type="ECO:0008006" key="3">
    <source>
        <dbReference type="Google" id="ProtNLM"/>
    </source>
</evidence>
<dbReference type="InterPro" id="IPR001387">
    <property type="entry name" value="Cro/C1-type_HTH"/>
</dbReference>
<dbReference type="OrthoDB" id="8438314at2"/>
<name>A0A2N3VBC9_9NOCA</name>
<dbReference type="RefSeq" id="WP_143875988.1">
    <property type="nucleotide sequence ID" value="NZ_PJMW01000002.1"/>
</dbReference>
<sequence length="120" mass="12730">MSSNAVLREAILNAGMTPAMLAERVEVDAKTVERWVCQGRRPHPITRHRVACAVGRPMAELWPLPKSASATVPASAAVVEGGMSLALVLDRLSNVAAVLDRLTDRLENLEKATGSMGATA</sequence>
<dbReference type="GO" id="GO:0003677">
    <property type="term" value="F:DNA binding"/>
    <property type="evidence" value="ECO:0007669"/>
    <property type="project" value="InterPro"/>
</dbReference>
<evidence type="ECO:0000313" key="2">
    <source>
        <dbReference type="Proteomes" id="UP000233766"/>
    </source>
</evidence>
<keyword evidence="2" id="KW-1185">Reference proteome</keyword>
<dbReference type="InterPro" id="IPR010982">
    <property type="entry name" value="Lambda_DNA-bd_dom_sf"/>
</dbReference>
<evidence type="ECO:0000313" key="1">
    <source>
        <dbReference type="EMBL" id="PKV78937.1"/>
    </source>
</evidence>
<dbReference type="EMBL" id="PJMW01000002">
    <property type="protein sequence ID" value="PKV78937.1"/>
    <property type="molecule type" value="Genomic_DNA"/>
</dbReference>
<dbReference type="CDD" id="cd00093">
    <property type="entry name" value="HTH_XRE"/>
    <property type="match status" value="1"/>
</dbReference>
<accession>A0A2N3VBC9</accession>
<reference evidence="1 2" key="1">
    <citation type="submission" date="2017-12" db="EMBL/GenBank/DDBJ databases">
        <title>Sequencing the genomes of 1000 Actinobacteria strains.</title>
        <authorList>
            <person name="Klenk H.-P."/>
        </authorList>
    </citation>
    <scope>NUCLEOTIDE SEQUENCE [LARGE SCALE GENOMIC DNA]</scope>
    <source>
        <strain evidence="1 2">DSM 44489</strain>
    </source>
</reference>
<protein>
    <recommendedName>
        <fullName evidence="3">HTH cro/C1-type domain-containing protein</fullName>
    </recommendedName>
</protein>
<organism evidence="1 2">
    <name type="scientific">Nocardia fluminea</name>
    <dbReference type="NCBI Taxonomy" id="134984"/>
    <lineage>
        <taxon>Bacteria</taxon>
        <taxon>Bacillati</taxon>
        <taxon>Actinomycetota</taxon>
        <taxon>Actinomycetes</taxon>
        <taxon>Mycobacteriales</taxon>
        <taxon>Nocardiaceae</taxon>
        <taxon>Nocardia</taxon>
    </lineage>
</organism>
<comment type="caution">
    <text evidence="1">The sequence shown here is derived from an EMBL/GenBank/DDBJ whole genome shotgun (WGS) entry which is preliminary data.</text>
</comment>
<proteinExistence type="predicted"/>
<dbReference type="Gene3D" id="1.10.260.40">
    <property type="entry name" value="lambda repressor-like DNA-binding domains"/>
    <property type="match status" value="1"/>
</dbReference>
<dbReference type="Proteomes" id="UP000233766">
    <property type="component" value="Unassembled WGS sequence"/>
</dbReference>